<dbReference type="Proteomes" id="UP000797356">
    <property type="component" value="Chromosome 1"/>
</dbReference>
<evidence type="ECO:0000256" key="6">
    <source>
        <dbReference type="ARBA" id="ARBA00023242"/>
    </source>
</evidence>
<dbReference type="InterPro" id="IPR010525">
    <property type="entry name" value="ARF_dom"/>
</dbReference>
<dbReference type="EMBL" id="CM017872">
    <property type="protein sequence ID" value="KAG1326318.1"/>
    <property type="molecule type" value="Genomic_DNA"/>
</dbReference>
<reference evidence="11" key="1">
    <citation type="journal article" date="2017" name="Gigascience">
        <title>The genome draft of coconut (Cocos nucifera).</title>
        <authorList>
            <person name="Xiao Y."/>
            <person name="Xu P."/>
            <person name="Fan H."/>
            <person name="Baudouin L."/>
            <person name="Xia W."/>
            <person name="Bocs S."/>
            <person name="Xu J."/>
            <person name="Li Q."/>
            <person name="Guo A."/>
            <person name="Zhou L."/>
            <person name="Li J."/>
            <person name="Wu Y."/>
            <person name="Ma Z."/>
            <person name="Armero A."/>
            <person name="Issali A.E."/>
            <person name="Liu N."/>
            <person name="Peng M."/>
            <person name="Yang Y."/>
        </authorList>
    </citation>
    <scope>NUCLEOTIDE SEQUENCE</scope>
    <source>
        <tissue evidence="11">Spear leaf of Hainan Tall coconut</tissue>
    </source>
</reference>
<protein>
    <recommendedName>
        <fullName evidence="8">Auxin-responsive protein</fullName>
    </recommendedName>
</protein>
<evidence type="ECO:0000256" key="1">
    <source>
        <dbReference type="ARBA" id="ARBA00004123"/>
    </source>
</evidence>
<organism evidence="11 12">
    <name type="scientific">Cocos nucifera</name>
    <name type="common">Coconut palm</name>
    <dbReference type="NCBI Taxonomy" id="13894"/>
    <lineage>
        <taxon>Eukaryota</taxon>
        <taxon>Viridiplantae</taxon>
        <taxon>Streptophyta</taxon>
        <taxon>Embryophyta</taxon>
        <taxon>Tracheophyta</taxon>
        <taxon>Spermatophyta</taxon>
        <taxon>Magnoliopsida</taxon>
        <taxon>Liliopsida</taxon>
        <taxon>Arecaceae</taxon>
        <taxon>Arecoideae</taxon>
        <taxon>Cocoseae</taxon>
        <taxon>Attaleinae</taxon>
        <taxon>Cocos</taxon>
    </lineage>
</organism>
<evidence type="ECO:0000256" key="2">
    <source>
        <dbReference type="ARBA" id="ARBA00007853"/>
    </source>
</evidence>
<feature type="region of interest" description="Disordered" evidence="9">
    <location>
        <begin position="70"/>
        <end position="101"/>
    </location>
</feature>
<comment type="subcellular location">
    <subcellularLocation>
        <location evidence="1 8">Nucleus</location>
    </subcellularLocation>
</comment>
<dbReference type="Gene3D" id="3.10.20.90">
    <property type="entry name" value="Phosphatidylinositol 3-kinase Catalytic Subunit, Chain A, domain 1"/>
    <property type="match status" value="1"/>
</dbReference>
<dbReference type="PANTHER" id="PTHR31384:SF25">
    <property type="entry name" value="AUXIN RESPONSE FACTOR"/>
    <property type="match status" value="1"/>
</dbReference>
<evidence type="ECO:0000313" key="12">
    <source>
        <dbReference type="Proteomes" id="UP000797356"/>
    </source>
</evidence>
<evidence type="ECO:0000256" key="7">
    <source>
        <dbReference type="ARBA" id="ARBA00023294"/>
    </source>
</evidence>
<comment type="subunit">
    <text evidence="8">Homodimers and heterodimers.</text>
</comment>
<dbReference type="PANTHER" id="PTHR31384">
    <property type="entry name" value="AUXIN RESPONSE FACTOR 4-RELATED"/>
    <property type="match status" value="1"/>
</dbReference>
<keyword evidence="8" id="KW-0678">Repressor</keyword>
<evidence type="ECO:0000256" key="4">
    <source>
        <dbReference type="ARBA" id="ARBA00023125"/>
    </source>
</evidence>
<evidence type="ECO:0000259" key="10">
    <source>
        <dbReference type="PROSITE" id="PS51745"/>
    </source>
</evidence>
<dbReference type="GO" id="GO:0006355">
    <property type="term" value="P:regulation of DNA-templated transcription"/>
    <property type="evidence" value="ECO:0007669"/>
    <property type="project" value="InterPro"/>
</dbReference>
<dbReference type="PROSITE" id="PS51745">
    <property type="entry name" value="PB1"/>
    <property type="match status" value="1"/>
</dbReference>
<dbReference type="GO" id="GO:0003677">
    <property type="term" value="F:DNA binding"/>
    <property type="evidence" value="ECO:0007669"/>
    <property type="project" value="UniProtKB-KW"/>
</dbReference>
<dbReference type="GO" id="GO:0005634">
    <property type="term" value="C:nucleus"/>
    <property type="evidence" value="ECO:0007669"/>
    <property type="project" value="UniProtKB-SubCell"/>
</dbReference>
<reference evidence="11" key="2">
    <citation type="submission" date="2019-07" db="EMBL/GenBank/DDBJ databases">
        <authorList>
            <person name="Yang Y."/>
            <person name="Bocs S."/>
            <person name="Baudouin L."/>
        </authorList>
    </citation>
    <scope>NUCLEOTIDE SEQUENCE</scope>
    <source>
        <tissue evidence="11">Spear leaf of Hainan Tall coconut</tissue>
    </source>
</reference>
<dbReference type="Pfam" id="PF06507">
    <property type="entry name" value="ARF_AD"/>
    <property type="match status" value="1"/>
</dbReference>
<dbReference type="OrthoDB" id="1912783at2759"/>
<feature type="domain" description="PB1" evidence="10">
    <location>
        <begin position="337"/>
        <end position="430"/>
    </location>
</feature>
<dbReference type="SUPFAM" id="SSF54277">
    <property type="entry name" value="CAD &amp; PB1 domains"/>
    <property type="match status" value="1"/>
</dbReference>
<proteinExistence type="inferred from homology"/>
<evidence type="ECO:0000256" key="5">
    <source>
        <dbReference type="ARBA" id="ARBA00023163"/>
    </source>
</evidence>
<keyword evidence="5 8" id="KW-0804">Transcription</keyword>
<evidence type="ECO:0000313" key="11">
    <source>
        <dbReference type="EMBL" id="KAG1326318.1"/>
    </source>
</evidence>
<name>A0A8K0HU11_COCNU</name>
<gene>
    <name evidence="11" type="ORF">COCNU_01G002520</name>
</gene>
<dbReference type="InterPro" id="IPR053793">
    <property type="entry name" value="PB1-like"/>
</dbReference>
<accession>A0A8K0HU11</accession>
<comment type="similarity">
    <text evidence="8">Belongs to the Aux/IAA family.</text>
</comment>
<evidence type="ECO:0000256" key="9">
    <source>
        <dbReference type="SAM" id="MobiDB-lite"/>
    </source>
</evidence>
<comment type="similarity">
    <text evidence="2">Belongs to the ARF family.</text>
</comment>
<dbReference type="AlphaFoldDB" id="A0A8K0HU11"/>
<sequence>MKIRMKFEGEEGQEERFTGTIFSTEDADPATWPGSEWRCFKVHWDDASTIMRPQRVSPWNVIPLLAAAPPPSFEPPPKRRATPLSSPPHPSAPVRDGQENKVPALGSISDYLEQGTAHNLLPSQRIPPSSPNAGKSNESINSQRKMGSQDWTCSLRPRPCYHDTFANNGISETSWIDGHWEQMLPPSIDLGASHVKPNGFQEIEVFKSRDVAENPTTEPISIYNSICKEHISPNGFEEVEQSLYLETGEPSGVKPVSMIKIFGVELFENHVGPMLSRVACSDELPNSYISLPATAPHMTLSEPYVFSETSKSTKPSECSVSDGFLAQSSTSQPVTARSCTKVRKLGTALGRSVDLSRFDGYESLIFALDQMFEFKGGLADRSSDWQVIYADDEGDIMMIGDYPWLKFCSMVRKIYIYPKEEVKKLSSTHLEELTAGKRTYCA</sequence>
<comment type="function">
    <text evidence="8">Aux/IAA proteins are short-lived transcriptional factors that function as repressors of early auxin response genes at low auxin concentrations.</text>
</comment>
<dbReference type="InterPro" id="IPR044835">
    <property type="entry name" value="ARF_plant"/>
</dbReference>
<evidence type="ECO:0000256" key="3">
    <source>
        <dbReference type="ARBA" id="ARBA00023015"/>
    </source>
</evidence>
<dbReference type="InterPro" id="IPR033389">
    <property type="entry name" value="AUX/IAA_dom"/>
</dbReference>
<dbReference type="Gene3D" id="2.30.30.1040">
    <property type="match status" value="1"/>
</dbReference>
<comment type="caution">
    <text evidence="11">The sequence shown here is derived from an EMBL/GenBank/DDBJ whole genome shotgun (WGS) entry which is preliminary data.</text>
</comment>
<evidence type="ECO:0000256" key="8">
    <source>
        <dbReference type="RuleBase" id="RU004549"/>
    </source>
</evidence>
<dbReference type="FunFam" id="2.30.30.1040:FF:000001">
    <property type="entry name" value="Auxin response factor"/>
    <property type="match status" value="1"/>
</dbReference>
<keyword evidence="12" id="KW-1185">Reference proteome</keyword>
<dbReference type="Pfam" id="PF02309">
    <property type="entry name" value="AUX_IAA"/>
    <property type="match status" value="1"/>
</dbReference>
<feature type="compositionally biased region" description="Polar residues" evidence="9">
    <location>
        <begin position="131"/>
        <end position="147"/>
    </location>
</feature>
<keyword evidence="6 8" id="KW-0539">Nucleus</keyword>
<keyword evidence="3 8" id="KW-0805">Transcription regulation</keyword>
<feature type="region of interest" description="Disordered" evidence="9">
    <location>
        <begin position="120"/>
        <end position="147"/>
    </location>
</feature>
<keyword evidence="7 8" id="KW-0927">Auxin signaling pathway</keyword>
<keyword evidence="4" id="KW-0238">DNA-binding</keyword>
<dbReference type="GO" id="GO:0009734">
    <property type="term" value="P:auxin-activated signaling pathway"/>
    <property type="evidence" value="ECO:0007669"/>
    <property type="project" value="UniProtKB-UniRule"/>
</dbReference>